<name>A0A1G9LN06_9GAMM</name>
<evidence type="ECO:0000313" key="2">
    <source>
        <dbReference type="Proteomes" id="UP000198654"/>
    </source>
</evidence>
<evidence type="ECO:0000313" key="1">
    <source>
        <dbReference type="EMBL" id="SDL63330.1"/>
    </source>
</evidence>
<organism evidence="1 2">
    <name type="scientific">Modicisalibacter muralis</name>
    <dbReference type="NCBI Taxonomy" id="119000"/>
    <lineage>
        <taxon>Bacteria</taxon>
        <taxon>Pseudomonadati</taxon>
        <taxon>Pseudomonadota</taxon>
        <taxon>Gammaproteobacteria</taxon>
        <taxon>Oceanospirillales</taxon>
        <taxon>Halomonadaceae</taxon>
        <taxon>Modicisalibacter</taxon>
    </lineage>
</organism>
<keyword evidence="2" id="KW-1185">Reference proteome</keyword>
<accession>A0A1G9LN06</accession>
<dbReference type="Proteomes" id="UP000198654">
    <property type="component" value="Unassembled WGS sequence"/>
</dbReference>
<reference evidence="1 2" key="1">
    <citation type="submission" date="2016-10" db="EMBL/GenBank/DDBJ databases">
        <authorList>
            <person name="de Groot N.N."/>
        </authorList>
    </citation>
    <scope>NUCLEOTIDE SEQUENCE [LARGE SCALE GENOMIC DNA]</scope>
    <source>
        <strain evidence="1 2">DSM 14789</strain>
    </source>
</reference>
<dbReference type="OrthoDB" id="6167710at2"/>
<protein>
    <submittedName>
        <fullName evidence="1">Uncharacterized protein</fullName>
    </submittedName>
</protein>
<sequence length="92" mass="10375">MSELEHFERSIKKDIDAFLNPQDKRSKPKPAVSIKTGFLVKLAVRRKRLEADILLEHESSSISKVEAQLEAERAARDAGYPVLGYLVSIEPL</sequence>
<gene>
    <name evidence="1" type="ORF">SAMN05661010_02168</name>
</gene>
<dbReference type="RefSeq" id="WP_089728404.1">
    <property type="nucleotide sequence ID" value="NZ_FNGI01000005.1"/>
</dbReference>
<dbReference type="EMBL" id="FNGI01000005">
    <property type="protein sequence ID" value="SDL63330.1"/>
    <property type="molecule type" value="Genomic_DNA"/>
</dbReference>
<proteinExistence type="predicted"/>
<dbReference type="AlphaFoldDB" id="A0A1G9LN06"/>